<proteinExistence type="predicted"/>
<protein>
    <submittedName>
        <fullName evidence="2">Alpha-D-ribose 1-methylphosphonate 5-triphosphate synthase subunit PhnI</fullName>
        <ecNumber evidence="2">2.7.8.37</ecNumber>
    </submittedName>
</protein>
<gene>
    <name evidence="2" type="ORF">J2S11_002957</name>
</gene>
<feature type="region of interest" description="Disordered" evidence="1">
    <location>
        <begin position="356"/>
        <end position="377"/>
    </location>
</feature>
<dbReference type="EC" id="2.7.8.37" evidence="2"/>
<keyword evidence="2" id="KW-0808">Transferase</keyword>
<dbReference type="Pfam" id="PF05861">
    <property type="entry name" value="PhnI"/>
    <property type="match status" value="1"/>
</dbReference>
<accession>A0ABT9W2I1</accession>
<dbReference type="InterPro" id="IPR008773">
    <property type="entry name" value="PhnI"/>
</dbReference>
<feature type="compositionally biased region" description="Polar residues" evidence="1">
    <location>
        <begin position="356"/>
        <end position="366"/>
    </location>
</feature>
<dbReference type="EMBL" id="JAUSTY010000012">
    <property type="protein sequence ID" value="MDQ0167040.1"/>
    <property type="molecule type" value="Genomic_DNA"/>
</dbReference>
<organism evidence="2 3">
    <name type="scientific">Caldalkalibacillus horti</name>
    <dbReference type="NCBI Taxonomy" id="77523"/>
    <lineage>
        <taxon>Bacteria</taxon>
        <taxon>Bacillati</taxon>
        <taxon>Bacillota</taxon>
        <taxon>Bacilli</taxon>
        <taxon>Bacillales</taxon>
        <taxon>Bacillaceae</taxon>
        <taxon>Caldalkalibacillus</taxon>
    </lineage>
</organism>
<evidence type="ECO:0000313" key="2">
    <source>
        <dbReference type="EMBL" id="MDQ0167040.1"/>
    </source>
</evidence>
<keyword evidence="3" id="KW-1185">Reference proteome</keyword>
<evidence type="ECO:0000256" key="1">
    <source>
        <dbReference type="SAM" id="MobiDB-lite"/>
    </source>
</evidence>
<sequence>MGYVAVTGGQKAIEGAEKLVHLYRLQAAKQALPTEEIRSQMRLLIDRVMGEGGLYAPGYASLALKQAEGDPSEAAFLLRAYRSTLPRNHYSLTVEPGNMRVIRRISSAFKDIPGGQLLGPTYDYTHRLLNFELRQEDQQAIISFLQELEIDIESEETLDSFPKVVELLKDQKLMADRQAVEDEPFDVTREKLSFPLPRSARLQLLARGETGAMTAFAYSSMRGYGAVHPTIGELRVGYTDVYIPYPYGSGKDEEDSIYIGEMLLTEVETINSFTQNDQGDVEFMLGYGLTMGQNEVKAISMAILERSLDTQGHSPTQDEEFVLLHIDSVEAHGFVSHLKMPHYITFQSSLDRIRQAQNTGKHQAQNVGKDEQHVSAD</sequence>
<dbReference type="GO" id="GO:0061693">
    <property type="term" value="F:alpha-D-ribose 1-methylphosphonate 5-triphosphate synthase activity"/>
    <property type="evidence" value="ECO:0007669"/>
    <property type="project" value="UniProtKB-EC"/>
</dbReference>
<name>A0ABT9W2I1_9BACI</name>
<evidence type="ECO:0000313" key="3">
    <source>
        <dbReference type="Proteomes" id="UP001235840"/>
    </source>
</evidence>
<dbReference type="RefSeq" id="WP_307395730.1">
    <property type="nucleotide sequence ID" value="NZ_JAUSTY010000012.1"/>
</dbReference>
<dbReference type="Proteomes" id="UP001235840">
    <property type="component" value="Unassembled WGS sequence"/>
</dbReference>
<comment type="caution">
    <text evidence="2">The sequence shown here is derived from an EMBL/GenBank/DDBJ whole genome shotgun (WGS) entry which is preliminary data.</text>
</comment>
<reference evidence="2 3" key="1">
    <citation type="submission" date="2023-07" db="EMBL/GenBank/DDBJ databases">
        <title>Genomic Encyclopedia of Type Strains, Phase IV (KMG-IV): sequencing the most valuable type-strain genomes for metagenomic binning, comparative biology and taxonomic classification.</title>
        <authorList>
            <person name="Goeker M."/>
        </authorList>
    </citation>
    <scope>NUCLEOTIDE SEQUENCE [LARGE SCALE GENOMIC DNA]</scope>
    <source>
        <strain evidence="2 3">DSM 12751</strain>
    </source>
</reference>
<dbReference type="PIRSF" id="PIRSF007313">
    <property type="entry name" value="PhnI"/>
    <property type="match status" value="1"/>
</dbReference>
<feature type="compositionally biased region" description="Basic and acidic residues" evidence="1">
    <location>
        <begin position="368"/>
        <end position="377"/>
    </location>
</feature>